<comment type="caution">
    <text evidence="2">The sequence shown here is derived from an EMBL/GenBank/DDBJ whole genome shotgun (WGS) entry which is preliminary data.</text>
</comment>
<dbReference type="EMBL" id="JAINVV010000006">
    <property type="protein sequence ID" value="MBY8823305.1"/>
    <property type="molecule type" value="Genomic_DNA"/>
</dbReference>
<dbReference type="RefSeq" id="WP_222990423.1">
    <property type="nucleotide sequence ID" value="NZ_JAINVV010000006.1"/>
</dbReference>
<evidence type="ECO:0000313" key="2">
    <source>
        <dbReference type="EMBL" id="MBY8826440.1"/>
    </source>
</evidence>
<gene>
    <name evidence="1" type="ORF">K7G82_13445</name>
    <name evidence="2" type="ORF">K7G82_29320</name>
</gene>
<reference evidence="2 3" key="1">
    <citation type="submission" date="2021-08" db="EMBL/GenBank/DDBJ databases">
        <authorList>
            <person name="Tuo L."/>
        </authorList>
    </citation>
    <scope>NUCLEOTIDE SEQUENCE [LARGE SCALE GENOMIC DNA]</scope>
    <source>
        <strain evidence="2 3">JCM 31229</strain>
    </source>
</reference>
<organism evidence="2 3">
    <name type="scientific">Sphingomonas colocasiae</name>
    <dbReference type="NCBI Taxonomy" id="1848973"/>
    <lineage>
        <taxon>Bacteria</taxon>
        <taxon>Pseudomonadati</taxon>
        <taxon>Pseudomonadota</taxon>
        <taxon>Alphaproteobacteria</taxon>
        <taxon>Sphingomonadales</taxon>
        <taxon>Sphingomonadaceae</taxon>
        <taxon>Sphingomonas</taxon>
    </lineage>
</organism>
<name>A0ABS7Q0M2_9SPHN</name>
<sequence length="72" mass="8041">MTVAPDHLLETREMLLERAREAMSLAEAEPLANRARIHFAAAERWLRLAACKPRRAVMSQVEPEATRAGAMA</sequence>
<dbReference type="Proteomes" id="UP000706039">
    <property type="component" value="Unassembled WGS sequence"/>
</dbReference>
<evidence type="ECO:0000313" key="1">
    <source>
        <dbReference type="EMBL" id="MBY8823305.1"/>
    </source>
</evidence>
<dbReference type="EMBL" id="JAINVV010000018">
    <property type="protein sequence ID" value="MBY8826440.1"/>
    <property type="molecule type" value="Genomic_DNA"/>
</dbReference>
<proteinExistence type="predicted"/>
<accession>A0ABS7Q0M2</accession>
<evidence type="ECO:0000313" key="3">
    <source>
        <dbReference type="Proteomes" id="UP000706039"/>
    </source>
</evidence>
<protein>
    <submittedName>
        <fullName evidence="2">Uncharacterized protein</fullName>
    </submittedName>
</protein>
<keyword evidence="3" id="KW-1185">Reference proteome</keyword>